<dbReference type="Proteomes" id="UP001262754">
    <property type="component" value="Unassembled WGS sequence"/>
</dbReference>
<keyword evidence="2" id="KW-1185">Reference proteome</keyword>
<evidence type="ECO:0000313" key="2">
    <source>
        <dbReference type="Proteomes" id="UP001262754"/>
    </source>
</evidence>
<dbReference type="EMBL" id="JAVDRL010000003">
    <property type="protein sequence ID" value="MDR6530278.1"/>
    <property type="molecule type" value="Genomic_DNA"/>
</dbReference>
<accession>A0ABU1MW09</accession>
<evidence type="ECO:0008006" key="3">
    <source>
        <dbReference type="Google" id="ProtNLM"/>
    </source>
</evidence>
<comment type="caution">
    <text evidence="1">The sequence shown here is derived from an EMBL/GenBank/DDBJ whole genome shotgun (WGS) entry which is preliminary data.</text>
</comment>
<proteinExistence type="predicted"/>
<sequence length="156" mass="17745">MSAIAETKVDLSWWRGRVEEWLRFGRPREEILHDRRRRTLVFHPGAVFARVRWTGGAYGTTASVLEVLRAPAAGEAFITLPGVRPGAQALVWLEGWTRVQRGLAVIDAIEAAGFAPHAIAPDHWRHVHNRLCAGLPPRAYDERRDRAWRLRQRVSS</sequence>
<dbReference type="Pfam" id="PF11000">
    <property type="entry name" value="DUF2840"/>
    <property type="match status" value="1"/>
</dbReference>
<organism evidence="1 2">
    <name type="scientific">Caulobacter rhizosphaerae</name>
    <dbReference type="NCBI Taxonomy" id="2010972"/>
    <lineage>
        <taxon>Bacteria</taxon>
        <taxon>Pseudomonadati</taxon>
        <taxon>Pseudomonadota</taxon>
        <taxon>Alphaproteobacteria</taxon>
        <taxon>Caulobacterales</taxon>
        <taxon>Caulobacteraceae</taxon>
        <taxon>Caulobacter</taxon>
    </lineage>
</organism>
<name>A0ABU1MW09_9CAUL</name>
<reference evidence="1 2" key="1">
    <citation type="submission" date="2023-07" db="EMBL/GenBank/DDBJ databases">
        <title>Sorghum-associated microbial communities from plants grown in Nebraska, USA.</title>
        <authorList>
            <person name="Schachtman D."/>
        </authorList>
    </citation>
    <scope>NUCLEOTIDE SEQUENCE [LARGE SCALE GENOMIC DNA]</scope>
    <source>
        <strain evidence="1 2">DS2154</strain>
    </source>
</reference>
<gene>
    <name evidence="1" type="ORF">J2800_001014</name>
</gene>
<protein>
    <recommendedName>
        <fullName evidence="3">Glycosidase</fullName>
    </recommendedName>
</protein>
<dbReference type="RefSeq" id="WP_310029746.1">
    <property type="nucleotide sequence ID" value="NZ_JAVDRL010000003.1"/>
</dbReference>
<evidence type="ECO:0000313" key="1">
    <source>
        <dbReference type="EMBL" id="MDR6530278.1"/>
    </source>
</evidence>
<dbReference type="InterPro" id="IPR021263">
    <property type="entry name" value="DUF2840"/>
</dbReference>